<dbReference type="AlphaFoldDB" id="A0A6C0B4B3"/>
<dbReference type="EMBL" id="MN739064">
    <property type="protein sequence ID" value="QHS86880.1"/>
    <property type="molecule type" value="Genomic_DNA"/>
</dbReference>
<name>A0A6C0B4B3_9ZZZZ</name>
<proteinExistence type="predicted"/>
<accession>A0A6C0B4B3</accession>
<reference evidence="1" key="1">
    <citation type="journal article" date="2020" name="Nature">
        <title>Giant virus diversity and host interactions through global metagenomics.</title>
        <authorList>
            <person name="Schulz F."/>
            <person name="Roux S."/>
            <person name="Paez-Espino D."/>
            <person name="Jungbluth S."/>
            <person name="Walsh D.A."/>
            <person name="Denef V.J."/>
            <person name="McMahon K.D."/>
            <person name="Konstantinidis K.T."/>
            <person name="Eloe-Fadrosh E.A."/>
            <person name="Kyrpides N.C."/>
            <person name="Woyke T."/>
        </authorList>
    </citation>
    <scope>NUCLEOTIDE SEQUENCE</scope>
    <source>
        <strain evidence="1">GVMAG-M-3300009422-16</strain>
    </source>
</reference>
<protein>
    <submittedName>
        <fullName evidence="1">Uncharacterized protein</fullName>
    </submittedName>
</protein>
<organism evidence="1">
    <name type="scientific">viral metagenome</name>
    <dbReference type="NCBI Taxonomy" id="1070528"/>
    <lineage>
        <taxon>unclassified sequences</taxon>
        <taxon>metagenomes</taxon>
        <taxon>organismal metagenomes</taxon>
    </lineage>
</organism>
<sequence length="307" mass="36746">MNIQDSLYNLKKTKGWQLICQGADIEDIMLCTKNNTDFSEFIELLYKNNGIPTYDKKLIQKTLLLSRFPNILMSTNMSDYENNIYKRSVEIFELLNIQVPINMKLLFQKLLTFGIMYTDWEQKDKAMQIKILCETFNSYNIFLKELKHKEHISEEDKSTYITCIKVFLNKVLYTLTNLESDWKKILFNYKFKSIGYDKTAHDNMIKYFKSIFWENIYIELVVRKNYGICNYLIQDYINLINQNLIDCSILKDYKLIETVADVYELQSNMISINKELDKKTNYNILYNEKTLVSNFRKIFNRLENLNH</sequence>
<evidence type="ECO:0000313" key="1">
    <source>
        <dbReference type="EMBL" id="QHS86880.1"/>
    </source>
</evidence>